<dbReference type="AlphaFoldDB" id="A0A5B8QZZ9"/>
<dbReference type="KEGG" id="sdeo:D0436_14180"/>
<keyword evidence="2" id="KW-0175">Coiled coil</keyword>
<feature type="coiled-coil region" evidence="2">
    <location>
        <begin position="161"/>
        <end position="188"/>
    </location>
</feature>
<feature type="coiled-coil region" evidence="2">
    <location>
        <begin position="54"/>
        <end position="135"/>
    </location>
</feature>
<proteinExistence type="inferred from homology"/>
<gene>
    <name evidence="3" type="primary">pspA</name>
    <name evidence="3" type="ORF">D0436_14180</name>
</gene>
<protein>
    <submittedName>
        <fullName evidence="3">Phage shock protein PspA</fullName>
    </submittedName>
</protein>
<dbReference type="EMBL" id="CP031775">
    <property type="protein sequence ID" value="QDZ91509.1"/>
    <property type="molecule type" value="Genomic_DNA"/>
</dbReference>
<evidence type="ECO:0000256" key="1">
    <source>
        <dbReference type="ARBA" id="ARBA00043985"/>
    </source>
</evidence>
<dbReference type="NCBIfam" id="TIGR02977">
    <property type="entry name" value="phageshock_pspA"/>
    <property type="match status" value="1"/>
</dbReference>
<dbReference type="Proteomes" id="UP000321124">
    <property type="component" value="Chromosome"/>
</dbReference>
<dbReference type="InterPro" id="IPR007157">
    <property type="entry name" value="PspA_VIPP1"/>
</dbReference>
<organism evidence="3 4">
    <name type="scientific">Shewanella decolorationis</name>
    <dbReference type="NCBI Taxonomy" id="256839"/>
    <lineage>
        <taxon>Bacteria</taxon>
        <taxon>Pseudomonadati</taxon>
        <taxon>Pseudomonadota</taxon>
        <taxon>Gammaproteobacteria</taxon>
        <taxon>Alteromonadales</taxon>
        <taxon>Shewanellaceae</taxon>
        <taxon>Shewanella</taxon>
    </lineage>
</organism>
<dbReference type="PANTHER" id="PTHR31088:SF6">
    <property type="entry name" value="PHAGE SHOCK PROTEIN A"/>
    <property type="match status" value="1"/>
</dbReference>
<evidence type="ECO:0000256" key="2">
    <source>
        <dbReference type="SAM" id="Coils"/>
    </source>
</evidence>
<dbReference type="RefSeq" id="WP_023267532.1">
    <property type="nucleotide sequence ID" value="NZ_BSOL01000003.1"/>
</dbReference>
<accession>A0A5B8QZZ9</accession>
<evidence type="ECO:0000313" key="3">
    <source>
        <dbReference type="EMBL" id="QDZ91509.1"/>
    </source>
</evidence>
<sequence length="227" mass="25577">MGIFSRFADIINSNISALLDKAEDPEKMVRLIIQEMEDTLVEVRSTSAKVLAEKKELIRRIGRVEEQVQDWQDKAELALSKDREDLAKAALVEKQKAAGLVDTLNQELAVIDEHIVRLKDEVSLLQEKLLDAKARQKTIILRKQTASSRLEVKKQLDSSKIDNAMLKFEQYERRVEGLEAQVESYDLGNKKTLADEFAALEAEDSVNAELEALKAKVKGKAATKSKE</sequence>
<name>A0A5B8QZZ9_9GAMM</name>
<comment type="similarity">
    <text evidence="1">Belongs to the PspA/Vipp/IM30 family.</text>
</comment>
<evidence type="ECO:0000313" key="4">
    <source>
        <dbReference type="Proteomes" id="UP000321124"/>
    </source>
</evidence>
<dbReference type="Pfam" id="PF04012">
    <property type="entry name" value="PspA_IM30"/>
    <property type="match status" value="1"/>
</dbReference>
<dbReference type="GO" id="GO:0005829">
    <property type="term" value="C:cytosol"/>
    <property type="evidence" value="ECO:0007669"/>
    <property type="project" value="TreeGrafter"/>
</dbReference>
<dbReference type="PANTHER" id="PTHR31088">
    <property type="entry name" value="MEMBRANE-ASSOCIATED PROTEIN VIPP1, CHLOROPLASTIC"/>
    <property type="match status" value="1"/>
</dbReference>
<dbReference type="GO" id="GO:0009271">
    <property type="term" value="P:phage shock"/>
    <property type="evidence" value="ECO:0007669"/>
    <property type="project" value="TreeGrafter"/>
</dbReference>
<reference evidence="3 4" key="1">
    <citation type="journal article" date="2019" name="Ecotoxicol. Environ. Saf.">
        <title>Microbial characterization of heavy metal resistant bacterial strains isolated from an electroplating wastewater treatment plant.</title>
        <authorList>
            <person name="Cai X."/>
            <person name="Zheng X."/>
            <person name="Zhang D."/>
            <person name="Iqbal W."/>
            <person name="Liu C."/>
            <person name="Yang B."/>
            <person name="Zhao X."/>
            <person name="Lu X."/>
            <person name="Mao Y."/>
        </authorList>
    </citation>
    <scope>NUCLEOTIDE SEQUENCE [LARGE SCALE GENOMIC DNA]</scope>
    <source>
        <strain evidence="3 4">Ni1-3</strain>
    </source>
</reference>
<dbReference type="InterPro" id="IPR014319">
    <property type="entry name" value="Phageshock_PspA"/>
</dbReference>
<dbReference type="OrthoDB" id="9779630at2"/>